<dbReference type="Proteomes" id="UP000799779">
    <property type="component" value="Unassembled WGS sequence"/>
</dbReference>
<gene>
    <name evidence="1" type="ORF">P154DRAFT_526601</name>
</gene>
<dbReference type="EMBL" id="ML977645">
    <property type="protein sequence ID" value="KAF1995123.1"/>
    <property type="molecule type" value="Genomic_DNA"/>
</dbReference>
<protein>
    <submittedName>
        <fullName evidence="1">Uncharacterized protein</fullName>
    </submittedName>
</protein>
<accession>A0A6A5W019</accession>
<name>A0A6A5W019_9PLEO</name>
<sequence length="299" mass="33387">MSFGISKCHQRRFIRAFESHGFSKLRTHALDTGGFSGNAAFFNCPATTHLRMGASGSYTLKINKLTNHFHFSTMDSLYIHDTGISLHQLVATLSRCSSLRNLSCRWGENGLCLGRNRCDFYALYNALLMSSKSLKSIRLMAYKIYHYCSDVTRAQELGPLLPIGHFANFPLLEDLTLEATFLLGISYGSSTSDDNNTTPTKSFSYPGLSNRLPMSLKRLVLLASTVDNLHGDVRRVDLSDNSGDLFELAINCALLPQLQEVQLYTTNECPDLEDRFISQGVSFSVTPHPDTAEKWDAIY</sequence>
<keyword evidence="2" id="KW-1185">Reference proteome</keyword>
<evidence type="ECO:0000313" key="1">
    <source>
        <dbReference type="EMBL" id="KAF1995123.1"/>
    </source>
</evidence>
<reference evidence="1" key="1">
    <citation type="journal article" date="2020" name="Stud. Mycol.">
        <title>101 Dothideomycetes genomes: a test case for predicting lifestyles and emergence of pathogens.</title>
        <authorList>
            <person name="Haridas S."/>
            <person name="Albert R."/>
            <person name="Binder M."/>
            <person name="Bloem J."/>
            <person name="Labutti K."/>
            <person name="Salamov A."/>
            <person name="Andreopoulos B."/>
            <person name="Baker S."/>
            <person name="Barry K."/>
            <person name="Bills G."/>
            <person name="Bluhm B."/>
            <person name="Cannon C."/>
            <person name="Castanera R."/>
            <person name="Culley D."/>
            <person name="Daum C."/>
            <person name="Ezra D."/>
            <person name="Gonzalez J."/>
            <person name="Henrissat B."/>
            <person name="Kuo A."/>
            <person name="Liang C."/>
            <person name="Lipzen A."/>
            <person name="Lutzoni F."/>
            <person name="Magnuson J."/>
            <person name="Mondo S."/>
            <person name="Nolan M."/>
            <person name="Ohm R."/>
            <person name="Pangilinan J."/>
            <person name="Park H.-J."/>
            <person name="Ramirez L."/>
            <person name="Alfaro M."/>
            <person name="Sun H."/>
            <person name="Tritt A."/>
            <person name="Yoshinaga Y."/>
            <person name="Zwiers L.-H."/>
            <person name="Turgeon B."/>
            <person name="Goodwin S."/>
            <person name="Spatafora J."/>
            <person name="Crous P."/>
            <person name="Grigoriev I."/>
        </authorList>
    </citation>
    <scope>NUCLEOTIDE SEQUENCE</scope>
    <source>
        <strain evidence="1">CBS 123094</strain>
    </source>
</reference>
<proteinExistence type="predicted"/>
<evidence type="ECO:0000313" key="2">
    <source>
        <dbReference type="Proteomes" id="UP000799779"/>
    </source>
</evidence>
<organism evidence="1 2">
    <name type="scientific">Amniculicola lignicola CBS 123094</name>
    <dbReference type="NCBI Taxonomy" id="1392246"/>
    <lineage>
        <taxon>Eukaryota</taxon>
        <taxon>Fungi</taxon>
        <taxon>Dikarya</taxon>
        <taxon>Ascomycota</taxon>
        <taxon>Pezizomycotina</taxon>
        <taxon>Dothideomycetes</taxon>
        <taxon>Pleosporomycetidae</taxon>
        <taxon>Pleosporales</taxon>
        <taxon>Amniculicolaceae</taxon>
        <taxon>Amniculicola</taxon>
    </lineage>
</organism>
<dbReference type="AlphaFoldDB" id="A0A6A5W019"/>